<dbReference type="EMBL" id="KN824284">
    <property type="protein sequence ID" value="KIM30578.1"/>
    <property type="molecule type" value="Genomic_DNA"/>
</dbReference>
<evidence type="ECO:0008006" key="4">
    <source>
        <dbReference type="Google" id="ProtNLM"/>
    </source>
</evidence>
<proteinExistence type="predicted"/>
<dbReference type="HOGENOM" id="CLU_2591296_0_0_1"/>
<evidence type="ECO:0000313" key="3">
    <source>
        <dbReference type="Proteomes" id="UP000054097"/>
    </source>
</evidence>
<reference evidence="3" key="2">
    <citation type="submission" date="2015-01" db="EMBL/GenBank/DDBJ databases">
        <title>Evolutionary Origins and Diversification of the Mycorrhizal Mutualists.</title>
        <authorList>
            <consortium name="DOE Joint Genome Institute"/>
            <consortium name="Mycorrhizal Genomics Consortium"/>
            <person name="Kohler A."/>
            <person name="Kuo A."/>
            <person name="Nagy L.G."/>
            <person name="Floudas D."/>
            <person name="Copeland A."/>
            <person name="Barry K.W."/>
            <person name="Cichocki N."/>
            <person name="Veneault-Fourrey C."/>
            <person name="LaButti K."/>
            <person name="Lindquist E.A."/>
            <person name="Lipzen A."/>
            <person name="Lundell T."/>
            <person name="Morin E."/>
            <person name="Murat C."/>
            <person name="Riley R."/>
            <person name="Ohm R."/>
            <person name="Sun H."/>
            <person name="Tunlid A."/>
            <person name="Henrissat B."/>
            <person name="Grigoriev I.V."/>
            <person name="Hibbett D.S."/>
            <person name="Martin F."/>
        </authorList>
    </citation>
    <scope>NUCLEOTIDE SEQUENCE [LARGE SCALE GENOMIC DNA]</scope>
    <source>
        <strain evidence="3">MAFF 305830</strain>
    </source>
</reference>
<keyword evidence="3" id="KW-1185">Reference proteome</keyword>
<sequence>MQSPLGPTICFFFVLVPVLPPSASSPVLRFEACFNQLRFLAILLSHDASSTPPFLSTHPCTLIVPFSLVLGCQIGTQRRH</sequence>
<protein>
    <recommendedName>
        <fullName evidence="4">Secreted protein</fullName>
    </recommendedName>
</protein>
<organism evidence="2 3">
    <name type="scientific">Serendipita vermifera MAFF 305830</name>
    <dbReference type="NCBI Taxonomy" id="933852"/>
    <lineage>
        <taxon>Eukaryota</taxon>
        <taxon>Fungi</taxon>
        <taxon>Dikarya</taxon>
        <taxon>Basidiomycota</taxon>
        <taxon>Agaricomycotina</taxon>
        <taxon>Agaricomycetes</taxon>
        <taxon>Sebacinales</taxon>
        <taxon>Serendipitaceae</taxon>
        <taxon>Serendipita</taxon>
    </lineage>
</organism>
<feature type="chain" id="PRO_5002158257" description="Secreted protein" evidence="1">
    <location>
        <begin position="25"/>
        <end position="80"/>
    </location>
</feature>
<dbReference type="AlphaFoldDB" id="A0A0C2WWU1"/>
<evidence type="ECO:0000256" key="1">
    <source>
        <dbReference type="SAM" id="SignalP"/>
    </source>
</evidence>
<gene>
    <name evidence="2" type="ORF">M408DRAFT_287700</name>
</gene>
<accession>A0A0C2WWU1</accession>
<reference evidence="2 3" key="1">
    <citation type="submission" date="2014-04" db="EMBL/GenBank/DDBJ databases">
        <authorList>
            <consortium name="DOE Joint Genome Institute"/>
            <person name="Kuo A."/>
            <person name="Zuccaro A."/>
            <person name="Kohler A."/>
            <person name="Nagy L.G."/>
            <person name="Floudas D."/>
            <person name="Copeland A."/>
            <person name="Barry K.W."/>
            <person name="Cichocki N."/>
            <person name="Veneault-Fourrey C."/>
            <person name="LaButti K."/>
            <person name="Lindquist E.A."/>
            <person name="Lipzen A."/>
            <person name="Lundell T."/>
            <person name="Morin E."/>
            <person name="Murat C."/>
            <person name="Sun H."/>
            <person name="Tunlid A."/>
            <person name="Henrissat B."/>
            <person name="Grigoriev I.V."/>
            <person name="Hibbett D.S."/>
            <person name="Martin F."/>
            <person name="Nordberg H.P."/>
            <person name="Cantor M.N."/>
            <person name="Hua S.X."/>
        </authorList>
    </citation>
    <scope>NUCLEOTIDE SEQUENCE [LARGE SCALE GENOMIC DNA]</scope>
    <source>
        <strain evidence="2 3">MAFF 305830</strain>
    </source>
</reference>
<name>A0A0C2WWU1_SERVB</name>
<evidence type="ECO:0000313" key="2">
    <source>
        <dbReference type="EMBL" id="KIM30578.1"/>
    </source>
</evidence>
<dbReference type="Proteomes" id="UP000054097">
    <property type="component" value="Unassembled WGS sequence"/>
</dbReference>
<keyword evidence="1" id="KW-0732">Signal</keyword>
<feature type="signal peptide" evidence="1">
    <location>
        <begin position="1"/>
        <end position="24"/>
    </location>
</feature>